<comment type="caution">
    <text evidence="1">The sequence shown here is derived from an EMBL/GenBank/DDBJ whole genome shotgun (WGS) entry which is preliminary data.</text>
</comment>
<dbReference type="PANTHER" id="PTHR31296:SF1">
    <property type="entry name" value="MITOCHONDRIAL PROTEIN C2ORF69"/>
    <property type="match status" value="1"/>
</dbReference>
<dbReference type="Pfam" id="PF10561">
    <property type="entry name" value="C2orf69"/>
    <property type="match status" value="2"/>
</dbReference>
<protein>
    <submittedName>
        <fullName evidence="1">Uncharacterized protein</fullName>
    </submittedName>
</protein>
<sequence length="299" mass="33474">MSTTDQYKNCNLVCLKGLGEGAEKKTDVVVAGRRADATEHVLFFGGDVQDYPEEMMSHRDNGQYVRWNSLATAALLCRRFPSAMVMVIKPHHMHLKTFSVYSQFVESSDFGCPTHSANYGACQRLLEIQDRGLMGIPPLVDRRQVMVKQHIPRAVQTAVPRLPVTDPPKVPVHLIGFSKGCIVLNQLIFELGHVKEDKSLSTFLSQVHAMTWLDGGHNGGSNTWVTDPQVLQQLAALSVDVTVHVTPYQVKDSMRKWIGKEKKKFVELLVKAGAKVSDNLHFDDLPVSIDNHFRVLEVF</sequence>
<reference evidence="1 2" key="1">
    <citation type="journal article" date="2023" name="Sci. Data">
        <title>Genome assembly of the Korean intertidal mud-creeper Batillaria attramentaria.</title>
        <authorList>
            <person name="Patra A.K."/>
            <person name="Ho P.T."/>
            <person name="Jun S."/>
            <person name="Lee S.J."/>
            <person name="Kim Y."/>
            <person name="Won Y.J."/>
        </authorList>
    </citation>
    <scope>NUCLEOTIDE SEQUENCE [LARGE SCALE GENOMIC DNA]</scope>
    <source>
        <strain evidence="1">Wonlab-2016</strain>
    </source>
</reference>
<accession>A0ABD0LJU9</accession>
<keyword evidence="2" id="KW-1185">Reference proteome</keyword>
<dbReference type="EMBL" id="JACVVK020000044">
    <property type="protein sequence ID" value="KAK7499383.1"/>
    <property type="molecule type" value="Genomic_DNA"/>
</dbReference>
<proteinExistence type="predicted"/>
<dbReference type="PANTHER" id="PTHR31296">
    <property type="entry name" value="UPF0565 PROTEIN C2ORF69"/>
    <property type="match status" value="1"/>
</dbReference>
<evidence type="ECO:0000313" key="1">
    <source>
        <dbReference type="EMBL" id="KAK7499383.1"/>
    </source>
</evidence>
<dbReference type="Proteomes" id="UP001519460">
    <property type="component" value="Unassembled WGS sequence"/>
</dbReference>
<gene>
    <name evidence="1" type="ORF">BaRGS_00009358</name>
</gene>
<dbReference type="InterPro" id="IPR018881">
    <property type="entry name" value="C2orf69_mit"/>
</dbReference>
<dbReference type="AlphaFoldDB" id="A0ABD0LJU9"/>
<evidence type="ECO:0000313" key="2">
    <source>
        <dbReference type="Proteomes" id="UP001519460"/>
    </source>
</evidence>
<organism evidence="1 2">
    <name type="scientific">Batillaria attramentaria</name>
    <dbReference type="NCBI Taxonomy" id="370345"/>
    <lineage>
        <taxon>Eukaryota</taxon>
        <taxon>Metazoa</taxon>
        <taxon>Spiralia</taxon>
        <taxon>Lophotrochozoa</taxon>
        <taxon>Mollusca</taxon>
        <taxon>Gastropoda</taxon>
        <taxon>Caenogastropoda</taxon>
        <taxon>Sorbeoconcha</taxon>
        <taxon>Cerithioidea</taxon>
        <taxon>Batillariidae</taxon>
        <taxon>Batillaria</taxon>
    </lineage>
</organism>
<name>A0ABD0LJU9_9CAEN</name>